<gene>
    <name evidence="1" type="ORF">M104_3444</name>
</gene>
<dbReference type="Proteomes" id="UP000022433">
    <property type="component" value="Unassembled WGS sequence"/>
</dbReference>
<dbReference type="InterPro" id="IPR027417">
    <property type="entry name" value="P-loop_NTPase"/>
</dbReference>
<dbReference type="SUPFAM" id="SSF52540">
    <property type="entry name" value="P-loop containing nucleoside triphosphate hydrolases"/>
    <property type="match status" value="1"/>
</dbReference>
<organism evidence="1 2">
    <name type="scientific">Bacteroides fragilis str. 1007-1-F #10</name>
    <dbReference type="NCBI Taxonomy" id="1339295"/>
    <lineage>
        <taxon>Bacteria</taxon>
        <taxon>Pseudomonadati</taxon>
        <taxon>Bacteroidota</taxon>
        <taxon>Bacteroidia</taxon>
        <taxon>Bacteroidales</taxon>
        <taxon>Bacteroidaceae</taxon>
        <taxon>Bacteroides</taxon>
    </lineage>
</organism>
<dbReference type="AlphaFoldDB" id="A0AAN4SHT4"/>
<evidence type="ECO:0000313" key="1">
    <source>
        <dbReference type="EMBL" id="EYA12787.1"/>
    </source>
</evidence>
<reference evidence="1 2" key="1">
    <citation type="submission" date="2014-02" db="EMBL/GenBank/DDBJ databases">
        <authorList>
            <person name="Sears C."/>
            <person name="Carroll K."/>
            <person name="Sack B.R."/>
            <person name="Qadri F."/>
            <person name="Myers L.L."/>
            <person name="Chung G.-T."/>
            <person name="Escheverria P."/>
            <person name="Fraser C.M."/>
            <person name="Sadzewicz L."/>
            <person name="Shefchek K.A."/>
            <person name="Tallon L."/>
            <person name="Das S.P."/>
            <person name="Daugherty S."/>
            <person name="Mongodin E.F."/>
        </authorList>
    </citation>
    <scope>NUCLEOTIDE SEQUENCE [LARGE SCALE GENOMIC DNA]</scope>
    <source>
        <strain evidence="1 2">1007-1-F #10</strain>
    </source>
</reference>
<name>A0AAN4SHT4_BACFG</name>
<comment type="caution">
    <text evidence="1">The sequence shown here is derived from an EMBL/GenBank/DDBJ whole genome shotgun (WGS) entry which is preliminary data.</text>
</comment>
<accession>A0AAN4SHT4</accession>
<proteinExistence type="predicted"/>
<protein>
    <recommendedName>
        <fullName evidence="3">ATP-binding protein</fullName>
    </recommendedName>
</protein>
<dbReference type="EMBL" id="JGEA01000032">
    <property type="protein sequence ID" value="EYA12787.1"/>
    <property type="molecule type" value="Genomic_DNA"/>
</dbReference>
<evidence type="ECO:0000313" key="2">
    <source>
        <dbReference type="Proteomes" id="UP000022433"/>
    </source>
</evidence>
<sequence>MISLIKKGKIENVENCNKFERYNLKENPFPATPFVNQENSDKRYNGEIYEEAIRSRELGFIEDNFLKIPQSNLNHIRIGYILDTSYVGRGNGKSTFALNLLKKINKDYCLDISQNTNKCFGLYIVPEPSGRTRTFMNLLDLIMDAIYQAKVIDYALAAIRLEAILECKIKEFNEKEFSDEKKIIEDLNDLKWYNDNNLKLKDIQEYLSKKIEFNLLSSDNPLRKNRSSYNGSNLSIVTNEMLYLHYKSLKRDIEKINFVFDDLVNIFTMSGFNGSYIIIDDFERIPDFQSDRQKRDFALELRTNFFDGSSQNAKIGFYNLILMLHAGVPRLIQKAWGDSGMDQRSPISSVSPTSNHIISFDKLNSDYATLLIKKYLTEYRISIEDTISPFKEDAISKIGEHCEYNAAKILKLANNLIEYAVNNDIQEINKEVVNNMLQTTAIEVEGKSSIIEEASEDLISKIEKNG</sequence>
<evidence type="ECO:0008006" key="3">
    <source>
        <dbReference type="Google" id="ProtNLM"/>
    </source>
</evidence>